<sequence length="308" mass="33715">MINRALAIVVVNYGSHELLETNFGSIALDELGARLVVVDNYTSAEELSLVRALCSRRGWSLIHGPNVGFGAGINRGVQHARELGCDTVIAINPDARASSAALGALAQAARDDALALVGPVVTGEDGGHWFAGGRVVVAEGRTTTKPGTDSAGSDGWLTGACLAFRLDLWNLLGGFDERFFLYWEDVDLSWRWRNAGGHLVVRNDIRIIHSVGGTQAAEGRAKSVGYYYFNCRNRMLFAAAHLSRRDAIRWLILTPDYARRVLLRGGRRQFLRKPWRPLWASFAGSATGIRAAFSRPQSRSSPRREVTP</sequence>
<dbReference type="InterPro" id="IPR029044">
    <property type="entry name" value="Nucleotide-diphossugar_trans"/>
</dbReference>
<keyword evidence="2" id="KW-0808">Transferase</keyword>
<dbReference type="SUPFAM" id="SSF53448">
    <property type="entry name" value="Nucleotide-diphospho-sugar transferases"/>
    <property type="match status" value="1"/>
</dbReference>
<dbReference type="InterPro" id="IPR001173">
    <property type="entry name" value="Glyco_trans_2-like"/>
</dbReference>
<dbReference type="Proteomes" id="UP000244978">
    <property type="component" value="Unassembled WGS sequence"/>
</dbReference>
<proteinExistence type="predicted"/>
<dbReference type="Gene3D" id="3.90.550.10">
    <property type="entry name" value="Spore Coat Polysaccharide Biosynthesis Protein SpsA, Chain A"/>
    <property type="match status" value="1"/>
</dbReference>
<feature type="domain" description="Glycosyltransferase 2-like" evidence="1">
    <location>
        <begin position="8"/>
        <end position="131"/>
    </location>
</feature>
<keyword evidence="3" id="KW-1185">Reference proteome</keyword>
<protein>
    <submittedName>
        <fullName evidence="2">Glycosyltransferase family 2 protein</fullName>
    </submittedName>
</protein>
<accession>A0A2U1T107</accession>
<dbReference type="AlphaFoldDB" id="A0A2U1T107"/>
<evidence type="ECO:0000313" key="3">
    <source>
        <dbReference type="Proteomes" id="UP000244978"/>
    </source>
</evidence>
<gene>
    <name evidence="2" type="ORF">DF220_06840</name>
</gene>
<dbReference type="EMBL" id="QEEX01000001">
    <property type="protein sequence ID" value="PWB97575.1"/>
    <property type="molecule type" value="Genomic_DNA"/>
</dbReference>
<organism evidence="2 3">
    <name type="scientific">Homoserinimonas hongtaonis</name>
    <dbReference type="NCBI Taxonomy" id="2079791"/>
    <lineage>
        <taxon>Bacteria</taxon>
        <taxon>Bacillati</taxon>
        <taxon>Actinomycetota</taxon>
        <taxon>Actinomycetes</taxon>
        <taxon>Micrococcales</taxon>
        <taxon>Microbacteriaceae</taxon>
        <taxon>Homoserinimonas</taxon>
    </lineage>
</organism>
<name>A0A2U1T107_9MICO</name>
<reference evidence="3" key="1">
    <citation type="submission" date="2018-04" db="EMBL/GenBank/DDBJ databases">
        <authorList>
            <person name="Liu S."/>
            <person name="Wang Z."/>
            <person name="Li J."/>
        </authorList>
    </citation>
    <scope>NUCLEOTIDE SEQUENCE [LARGE SCALE GENOMIC DNA]</scope>
    <source>
        <strain evidence="3">S1194</strain>
    </source>
</reference>
<dbReference type="Pfam" id="PF00535">
    <property type="entry name" value="Glycos_transf_2"/>
    <property type="match status" value="1"/>
</dbReference>
<evidence type="ECO:0000313" key="2">
    <source>
        <dbReference type="EMBL" id="PWB97575.1"/>
    </source>
</evidence>
<dbReference type="GO" id="GO:0016740">
    <property type="term" value="F:transferase activity"/>
    <property type="evidence" value="ECO:0007669"/>
    <property type="project" value="UniProtKB-KW"/>
</dbReference>
<dbReference type="PANTHER" id="PTHR43179:SF7">
    <property type="entry name" value="RHAMNOSYLTRANSFERASE WBBL"/>
    <property type="match status" value="1"/>
</dbReference>
<dbReference type="RefSeq" id="WP_108997489.1">
    <property type="nucleotide sequence ID" value="NZ_QEEX01000001.1"/>
</dbReference>
<comment type="caution">
    <text evidence="2">The sequence shown here is derived from an EMBL/GenBank/DDBJ whole genome shotgun (WGS) entry which is preliminary data.</text>
</comment>
<dbReference type="PANTHER" id="PTHR43179">
    <property type="entry name" value="RHAMNOSYLTRANSFERASE WBBL"/>
    <property type="match status" value="1"/>
</dbReference>
<evidence type="ECO:0000259" key="1">
    <source>
        <dbReference type="Pfam" id="PF00535"/>
    </source>
</evidence>